<evidence type="ECO:0000313" key="4">
    <source>
        <dbReference type="Proteomes" id="UP001497497"/>
    </source>
</evidence>
<protein>
    <recommendedName>
        <fullName evidence="2">IPT/TIG domain-containing protein</fullName>
    </recommendedName>
</protein>
<feature type="domain" description="IPT/TIG" evidence="2">
    <location>
        <begin position="1"/>
        <end position="90"/>
    </location>
</feature>
<comment type="caution">
    <text evidence="3">The sequence shown here is derived from an EMBL/GenBank/DDBJ whole genome shotgun (WGS) entry which is preliminary data.</text>
</comment>
<dbReference type="GO" id="GO:0005886">
    <property type="term" value="C:plasma membrane"/>
    <property type="evidence" value="ECO:0007669"/>
    <property type="project" value="TreeGrafter"/>
</dbReference>
<evidence type="ECO:0000259" key="2">
    <source>
        <dbReference type="SMART" id="SM00429"/>
    </source>
</evidence>
<dbReference type="GO" id="GO:0017154">
    <property type="term" value="F:semaphorin receptor activity"/>
    <property type="evidence" value="ECO:0007669"/>
    <property type="project" value="InterPro"/>
</dbReference>
<dbReference type="PANTHER" id="PTHR22625">
    <property type="entry name" value="PLEXIN"/>
    <property type="match status" value="1"/>
</dbReference>
<name>A0AAV2H572_LYMST</name>
<feature type="domain" description="IPT/TIG" evidence="2">
    <location>
        <begin position="92"/>
        <end position="201"/>
    </location>
</feature>
<gene>
    <name evidence="3" type="ORF">GSLYS_00003017001</name>
</gene>
<sequence length="337" mass="37161">SPLVESFSPNHGPIFGGTLLEVKGQYLRSGTNRRISVAGIKCVIQDTSQNMNSLRCQTGKHQSGKRLSGVVTVHIDKFQQNVSKTNFTYKKNPVIMSIKPGNMLQSGGTNVIVTGADLSSAAFSELVIFYNDTFDNKSFFAKGQCFNKNNTTQMRCVTPNVYDITSPYFTRHPAAVQVEAQVSIEMDGHDMVVSDVSLSKKLMIHIDPDFTSQDASLSFKNPNLTLWGKNLPVWMDKHEIKVKVGVVPCPVKVIFTGHLVCNAHNLIEKVRREKNQTKLTDTKGDTADMTTVWSTTNKPVDSKPNAVDIRGRQSTTNTSIPENITADTNAHHSNTST</sequence>
<feature type="non-terminal residue" evidence="3">
    <location>
        <position position="1"/>
    </location>
</feature>
<dbReference type="InterPro" id="IPR002909">
    <property type="entry name" value="IPT_dom"/>
</dbReference>
<feature type="non-terminal residue" evidence="3">
    <location>
        <position position="337"/>
    </location>
</feature>
<dbReference type="Pfam" id="PF01833">
    <property type="entry name" value="TIG"/>
    <property type="match status" value="2"/>
</dbReference>
<proteinExistence type="predicted"/>
<reference evidence="3 4" key="1">
    <citation type="submission" date="2024-04" db="EMBL/GenBank/DDBJ databases">
        <authorList>
            <consortium name="Genoscope - CEA"/>
            <person name="William W."/>
        </authorList>
    </citation>
    <scope>NUCLEOTIDE SEQUENCE [LARGE SCALE GENOMIC DNA]</scope>
</reference>
<dbReference type="InterPro" id="IPR014756">
    <property type="entry name" value="Ig_E-set"/>
</dbReference>
<dbReference type="EMBL" id="CAXITT010000039">
    <property type="protein sequence ID" value="CAL1528847.1"/>
    <property type="molecule type" value="Genomic_DNA"/>
</dbReference>
<dbReference type="PANTHER" id="PTHR22625:SF70">
    <property type="entry name" value="PLEXIN A, ISOFORM A"/>
    <property type="match status" value="1"/>
</dbReference>
<keyword evidence="4" id="KW-1185">Reference proteome</keyword>
<dbReference type="InterPro" id="IPR031148">
    <property type="entry name" value="Plexin"/>
</dbReference>
<evidence type="ECO:0000313" key="3">
    <source>
        <dbReference type="EMBL" id="CAL1528847.1"/>
    </source>
</evidence>
<evidence type="ECO:0000256" key="1">
    <source>
        <dbReference type="SAM" id="MobiDB-lite"/>
    </source>
</evidence>
<organism evidence="3 4">
    <name type="scientific">Lymnaea stagnalis</name>
    <name type="common">Great pond snail</name>
    <name type="synonym">Helix stagnalis</name>
    <dbReference type="NCBI Taxonomy" id="6523"/>
    <lineage>
        <taxon>Eukaryota</taxon>
        <taxon>Metazoa</taxon>
        <taxon>Spiralia</taxon>
        <taxon>Lophotrochozoa</taxon>
        <taxon>Mollusca</taxon>
        <taxon>Gastropoda</taxon>
        <taxon>Heterobranchia</taxon>
        <taxon>Euthyneura</taxon>
        <taxon>Panpulmonata</taxon>
        <taxon>Hygrophila</taxon>
        <taxon>Lymnaeoidea</taxon>
        <taxon>Lymnaeidae</taxon>
        <taxon>Lymnaea</taxon>
    </lineage>
</organism>
<feature type="compositionally biased region" description="Polar residues" evidence="1">
    <location>
        <begin position="312"/>
        <end position="337"/>
    </location>
</feature>
<dbReference type="SMART" id="SM00429">
    <property type="entry name" value="IPT"/>
    <property type="match status" value="2"/>
</dbReference>
<dbReference type="AlphaFoldDB" id="A0AAV2H572"/>
<accession>A0AAV2H572</accession>
<dbReference type="InterPro" id="IPR013783">
    <property type="entry name" value="Ig-like_fold"/>
</dbReference>
<dbReference type="SUPFAM" id="SSF81296">
    <property type="entry name" value="E set domains"/>
    <property type="match status" value="2"/>
</dbReference>
<feature type="region of interest" description="Disordered" evidence="1">
    <location>
        <begin position="295"/>
        <end position="337"/>
    </location>
</feature>
<dbReference type="Gene3D" id="2.60.40.10">
    <property type="entry name" value="Immunoglobulins"/>
    <property type="match status" value="2"/>
</dbReference>
<dbReference type="GO" id="GO:0002116">
    <property type="term" value="C:semaphorin receptor complex"/>
    <property type="evidence" value="ECO:0007669"/>
    <property type="project" value="TreeGrafter"/>
</dbReference>
<dbReference type="Proteomes" id="UP001497497">
    <property type="component" value="Unassembled WGS sequence"/>
</dbReference>
<dbReference type="GO" id="GO:0030334">
    <property type="term" value="P:regulation of cell migration"/>
    <property type="evidence" value="ECO:0007669"/>
    <property type="project" value="TreeGrafter"/>
</dbReference>